<evidence type="ECO:0000313" key="8">
    <source>
        <dbReference type="Proteomes" id="UP000777784"/>
    </source>
</evidence>
<keyword evidence="4" id="KW-0862">Zinc</keyword>
<evidence type="ECO:0000256" key="5">
    <source>
        <dbReference type="ARBA" id="ARBA00022840"/>
    </source>
</evidence>
<dbReference type="Pfam" id="PF01807">
    <property type="entry name" value="Zn_ribbon_DnaG"/>
    <property type="match status" value="1"/>
</dbReference>
<dbReference type="InterPro" id="IPR002694">
    <property type="entry name" value="Znf_CHC2"/>
</dbReference>
<evidence type="ECO:0000259" key="6">
    <source>
        <dbReference type="SMART" id="SM00400"/>
    </source>
</evidence>
<dbReference type="GO" id="GO:0003899">
    <property type="term" value="F:DNA-directed RNA polymerase activity"/>
    <property type="evidence" value="ECO:0007669"/>
    <property type="project" value="InterPro"/>
</dbReference>
<dbReference type="Pfam" id="PF00493">
    <property type="entry name" value="MCM"/>
    <property type="match status" value="1"/>
</dbReference>
<evidence type="ECO:0000313" key="7">
    <source>
        <dbReference type="EMBL" id="MBU2692001.1"/>
    </source>
</evidence>
<keyword evidence="1" id="KW-0479">Metal-binding</keyword>
<dbReference type="InterPro" id="IPR036977">
    <property type="entry name" value="DNA_primase_Znf_CHC2"/>
</dbReference>
<dbReference type="GO" id="GO:0006269">
    <property type="term" value="P:DNA replication, synthesis of primer"/>
    <property type="evidence" value="ECO:0007669"/>
    <property type="project" value="TreeGrafter"/>
</dbReference>
<dbReference type="Gene3D" id="3.90.580.10">
    <property type="entry name" value="Zinc finger, CHC2-type domain"/>
    <property type="match status" value="1"/>
</dbReference>
<dbReference type="SUPFAM" id="SSF56731">
    <property type="entry name" value="DNA primase core"/>
    <property type="match status" value="1"/>
</dbReference>
<name>A0A948RWX6_UNCEI</name>
<gene>
    <name evidence="7" type="ORF">KJ970_13860</name>
</gene>
<dbReference type="EMBL" id="JAHJDP010000081">
    <property type="protein sequence ID" value="MBU2692001.1"/>
    <property type="molecule type" value="Genomic_DNA"/>
</dbReference>
<evidence type="ECO:0000256" key="3">
    <source>
        <dbReference type="ARBA" id="ARBA00022771"/>
    </source>
</evidence>
<comment type="caution">
    <text evidence="7">The sequence shown here is derived from an EMBL/GenBank/DDBJ whole genome shotgun (WGS) entry which is preliminary data.</text>
</comment>
<dbReference type="GO" id="GO:0003677">
    <property type="term" value="F:DNA binding"/>
    <property type="evidence" value="ECO:0007669"/>
    <property type="project" value="InterPro"/>
</dbReference>
<keyword evidence="2" id="KW-0547">Nucleotide-binding</keyword>
<dbReference type="SMART" id="SM00400">
    <property type="entry name" value="ZnF_CHCC"/>
    <property type="match status" value="1"/>
</dbReference>
<dbReference type="SUPFAM" id="SSF57783">
    <property type="entry name" value="Zinc beta-ribbon"/>
    <property type="match status" value="1"/>
</dbReference>
<dbReference type="Gene3D" id="3.40.1360.10">
    <property type="match status" value="1"/>
</dbReference>
<proteinExistence type="predicted"/>
<sequence>MTESADAWKGYKEAILERIDFQDLFVDLKQARSSGDGWISALCPFHADTSPSFGFNPQTGQWCCHAGCGKGSAFDFLMHTSGKDFKSTLIELGDRLGVPRPSSADSTRPPIDEGLINQWATYLRETETAGRCLREQRGLTQDTIRRYQIGWDPKRQRYTIPVRDERGKVVNIRLYSTSEKPKIINYTDAKHKYGSPARLYGLKEMANDTGDQVVLCEGEWDRLILQQEGFMAVTGTHGATTFRPEWASLFKDKDVVIIYDCDTEGRAAVQNIVLKALKESEARSIKNVILPLSGEKNDKDVTDFFMKGGHTATDLQKIIDDTPVHSFKIEEEPEDVFDLQSFTEIERADLIDKKVRCDITVCGETSEAFHAAEEFKISHCGKMEAGTCFECGGRGEPIRIPRSSQEYIGSCMSPNTHVTAMLREYACKYGQRCKIEVLKCTTVKEFFCHQKTCRISQTHDENGNVVQTIDGKMQELMEKKVYFLSSNHPKPGNYRATGWVKSHPKTQQVTFLIDTLEPLEDDYESFRIEENLDSLRGFRSLSWPDKIKEMSENVTRVYNRDEILVAILLTYCSPRWIPFNGEIIRGWLITVVIGDSGSGKTQTHQRIAEFAKIGDCFSGLTGSRTGLAYALVDHKQKGWHVRIGRYPANSRRILTVDEAQYLPEEDLRTISKGMDEGFLQIDRVQSKGYESQTRLIMIANPKRDQIMDEFAFGCQSLKTIFPPTIIRRTDIAVFANSGDLSDLSVINRRHSSVETGRVTPEMLRAIIYWAWNLKPEQIIFTSQAEAECLEQAQGLAEVYHHAVDVPLVALSDIRKKLARLAAAFAVLDVSGDEHFTRLVIEPQHVRAAKKFLHGLYSHDNCALNDYSQICRMGSELYDYEEIEAEFLRRRDGERHAGENGSGNLAKIIFTLHTTKAIRREDLAEQANCSVDTVKRIIQVLKRFTLLDSTRDGYVKKPKFNKFLRRFLKAHPDFFEEVRGASLTLTGTED</sequence>
<dbReference type="Gene3D" id="3.40.50.300">
    <property type="entry name" value="P-loop containing nucleotide triphosphate hydrolases"/>
    <property type="match status" value="1"/>
</dbReference>
<dbReference type="SUPFAM" id="SSF52540">
    <property type="entry name" value="P-loop containing nucleoside triphosphate hydrolases"/>
    <property type="match status" value="1"/>
</dbReference>
<organism evidence="7 8">
    <name type="scientific">Eiseniibacteriota bacterium</name>
    <dbReference type="NCBI Taxonomy" id="2212470"/>
    <lineage>
        <taxon>Bacteria</taxon>
        <taxon>Candidatus Eiseniibacteriota</taxon>
    </lineage>
</organism>
<dbReference type="AlphaFoldDB" id="A0A948RWX6"/>
<dbReference type="Proteomes" id="UP000777784">
    <property type="component" value="Unassembled WGS sequence"/>
</dbReference>
<keyword evidence="3" id="KW-0863">Zinc-finger</keyword>
<dbReference type="PANTHER" id="PTHR30313:SF2">
    <property type="entry name" value="DNA PRIMASE"/>
    <property type="match status" value="1"/>
</dbReference>
<evidence type="ECO:0000256" key="2">
    <source>
        <dbReference type="ARBA" id="ARBA00022741"/>
    </source>
</evidence>
<dbReference type="InterPro" id="IPR027417">
    <property type="entry name" value="P-loop_NTPase"/>
</dbReference>
<feature type="domain" description="Zinc finger CHC2-type" evidence="6">
    <location>
        <begin position="39"/>
        <end position="93"/>
    </location>
</feature>
<dbReference type="InterPro" id="IPR050219">
    <property type="entry name" value="DnaG_primase"/>
</dbReference>
<protein>
    <recommendedName>
        <fullName evidence="6">Zinc finger CHC2-type domain-containing protein</fullName>
    </recommendedName>
</protein>
<reference evidence="7" key="1">
    <citation type="submission" date="2021-05" db="EMBL/GenBank/DDBJ databases">
        <title>Energy efficiency and biological interactions define the core microbiome of deep oligotrophic groundwater.</title>
        <authorList>
            <person name="Mehrshad M."/>
            <person name="Lopez-Fernandez M."/>
            <person name="Bell E."/>
            <person name="Bernier-Latmani R."/>
            <person name="Bertilsson S."/>
            <person name="Dopson M."/>
        </authorList>
    </citation>
    <scope>NUCLEOTIDE SEQUENCE</scope>
    <source>
        <strain evidence="7">Modern_marine.mb.64</strain>
    </source>
</reference>
<accession>A0A948RWX6</accession>
<keyword evidence="5" id="KW-0067">ATP-binding</keyword>
<dbReference type="GO" id="GO:0008270">
    <property type="term" value="F:zinc ion binding"/>
    <property type="evidence" value="ECO:0007669"/>
    <property type="project" value="UniProtKB-KW"/>
</dbReference>
<dbReference type="GO" id="GO:0005737">
    <property type="term" value="C:cytoplasm"/>
    <property type="evidence" value="ECO:0007669"/>
    <property type="project" value="TreeGrafter"/>
</dbReference>
<evidence type="ECO:0000256" key="4">
    <source>
        <dbReference type="ARBA" id="ARBA00022833"/>
    </source>
</evidence>
<dbReference type="GO" id="GO:0005524">
    <property type="term" value="F:ATP binding"/>
    <property type="evidence" value="ECO:0007669"/>
    <property type="project" value="UniProtKB-KW"/>
</dbReference>
<evidence type="ECO:0000256" key="1">
    <source>
        <dbReference type="ARBA" id="ARBA00022723"/>
    </source>
</evidence>
<dbReference type="PANTHER" id="PTHR30313">
    <property type="entry name" value="DNA PRIMASE"/>
    <property type="match status" value="1"/>
</dbReference>
<dbReference type="InterPro" id="IPR001208">
    <property type="entry name" value="MCM_dom"/>
</dbReference>